<dbReference type="SUPFAM" id="SSF69786">
    <property type="entry name" value="YggU-like"/>
    <property type="match status" value="1"/>
</dbReference>
<reference evidence="2" key="1">
    <citation type="submission" date="2018-05" db="EMBL/GenBank/DDBJ databases">
        <authorList>
            <person name="Lanie J.A."/>
            <person name="Ng W.-L."/>
            <person name="Kazmierczak K.M."/>
            <person name="Andrzejewski T.M."/>
            <person name="Davidsen T.M."/>
            <person name="Wayne K.J."/>
            <person name="Tettelin H."/>
            <person name="Glass J.I."/>
            <person name="Rusch D."/>
            <person name="Podicherti R."/>
            <person name="Tsui H.-C.T."/>
            <person name="Winkler M.E."/>
        </authorList>
    </citation>
    <scope>NUCLEOTIDE SEQUENCE</scope>
</reference>
<dbReference type="AlphaFoldDB" id="A0A382IHQ1"/>
<dbReference type="SMART" id="SM01152">
    <property type="entry name" value="DUF167"/>
    <property type="match status" value="1"/>
</dbReference>
<feature type="non-terminal residue" evidence="2">
    <location>
        <position position="1"/>
    </location>
</feature>
<evidence type="ECO:0000256" key="1">
    <source>
        <dbReference type="ARBA" id="ARBA00010364"/>
    </source>
</evidence>
<dbReference type="InterPro" id="IPR036591">
    <property type="entry name" value="YggU-like_sf"/>
</dbReference>
<dbReference type="EMBL" id="UINC01067071">
    <property type="protein sequence ID" value="SVB98393.1"/>
    <property type="molecule type" value="Genomic_DNA"/>
</dbReference>
<organism evidence="2">
    <name type="scientific">marine metagenome</name>
    <dbReference type="NCBI Taxonomy" id="408172"/>
    <lineage>
        <taxon>unclassified sequences</taxon>
        <taxon>metagenomes</taxon>
        <taxon>ecological metagenomes</taxon>
    </lineage>
</organism>
<name>A0A382IHQ1_9ZZZZ</name>
<dbReference type="NCBIfam" id="TIGR00251">
    <property type="entry name" value="DUF167 family protein"/>
    <property type="match status" value="1"/>
</dbReference>
<dbReference type="InterPro" id="IPR003746">
    <property type="entry name" value="DUF167"/>
</dbReference>
<evidence type="ECO:0000313" key="2">
    <source>
        <dbReference type="EMBL" id="SVB98393.1"/>
    </source>
</evidence>
<accession>A0A382IHQ1</accession>
<gene>
    <name evidence="2" type="ORF">METZ01_LOCUS251247</name>
</gene>
<proteinExistence type="inferred from homology"/>
<dbReference type="Gene3D" id="3.30.1200.10">
    <property type="entry name" value="YggU-like"/>
    <property type="match status" value="1"/>
</dbReference>
<dbReference type="Pfam" id="PF02594">
    <property type="entry name" value="DUF167"/>
    <property type="match status" value="1"/>
</dbReference>
<sequence length="78" mass="8677">IYNNSLKIRLTSPPIDGAANKPCVKFLAKWLGVSPSRVRIVTGLSSKNKIIEINGIDESIFRDKLTAKIPNLFKELQP</sequence>
<protein>
    <submittedName>
        <fullName evidence="2">Uncharacterized protein</fullName>
    </submittedName>
</protein>
<comment type="similarity">
    <text evidence="1">Belongs to the UPF0235 family.</text>
</comment>